<evidence type="ECO:0000313" key="4">
    <source>
        <dbReference type="Proteomes" id="UP000095713"/>
    </source>
</evidence>
<gene>
    <name evidence="3" type="ORF">A8C32_06010</name>
</gene>
<dbReference type="STRING" id="1849968.A8C32_06010"/>
<dbReference type="GO" id="GO:0016758">
    <property type="term" value="F:hexosyltransferase activity"/>
    <property type="evidence" value="ECO:0007669"/>
    <property type="project" value="UniProtKB-ARBA"/>
</dbReference>
<dbReference type="InterPro" id="IPR029044">
    <property type="entry name" value="Nucleotide-diphossugar_trans"/>
</dbReference>
<name>A0A1E5SHZ8_9FLAO</name>
<feature type="domain" description="Glycosyltransferase 2-like" evidence="2">
    <location>
        <begin position="6"/>
        <end position="136"/>
    </location>
</feature>
<dbReference type="InterPro" id="IPR001173">
    <property type="entry name" value="Glyco_trans_2-like"/>
</dbReference>
<dbReference type="Gene3D" id="3.90.550.10">
    <property type="entry name" value="Spore Coat Polysaccharide Biosynthesis Protein SpsA, Chain A"/>
    <property type="match status" value="1"/>
</dbReference>
<comment type="caution">
    <text evidence="3">The sequence shown here is derived from an EMBL/GenBank/DDBJ whole genome shotgun (WGS) entry which is preliminary data.</text>
</comment>
<dbReference type="Proteomes" id="UP000095713">
    <property type="component" value="Unassembled WGS sequence"/>
</dbReference>
<keyword evidence="1" id="KW-0472">Membrane</keyword>
<dbReference type="EMBL" id="MDJD01000054">
    <property type="protein sequence ID" value="OEJ98749.1"/>
    <property type="molecule type" value="Genomic_DNA"/>
</dbReference>
<dbReference type="SUPFAM" id="SSF53448">
    <property type="entry name" value="Nucleotide-diphospho-sugar transferases"/>
    <property type="match status" value="1"/>
</dbReference>
<feature type="transmembrane region" description="Helical" evidence="1">
    <location>
        <begin position="290"/>
        <end position="310"/>
    </location>
</feature>
<organism evidence="3 4">
    <name type="scientific">Flavivirga aquatica</name>
    <dbReference type="NCBI Taxonomy" id="1849968"/>
    <lineage>
        <taxon>Bacteria</taxon>
        <taxon>Pseudomonadati</taxon>
        <taxon>Bacteroidota</taxon>
        <taxon>Flavobacteriia</taxon>
        <taxon>Flavobacteriales</taxon>
        <taxon>Flavobacteriaceae</taxon>
        <taxon>Flavivirga</taxon>
    </lineage>
</organism>
<protein>
    <submittedName>
        <fullName evidence="3">Glycosyl transferase family 2</fullName>
    </submittedName>
</protein>
<dbReference type="PANTHER" id="PTHR22916">
    <property type="entry name" value="GLYCOSYLTRANSFERASE"/>
    <property type="match status" value="1"/>
</dbReference>
<dbReference type="RefSeq" id="WP_069831433.1">
    <property type="nucleotide sequence ID" value="NZ_MDJD01000054.1"/>
</dbReference>
<proteinExistence type="predicted"/>
<sequence>MQLQFSFIIPVYNRPDEIEELLQSFDALDGEIPFEIVIIEDGSTLSSKEVVDSYTSKLNISYFFKANSGPGDSRNYGMQNAAGNYFIILDSDCILPKNYLIEVNKSLEANYVDCFGGPDAAHQSFTSLQKAINFSMTSFITTGGIRGNKKSVDKFQPRSFNMGLSKAAFIDSKGFGRIHPGEDPDLSIRLWNLGYKTKLISEAFVYHKRRISWKTFYKQVNKFGLVRPILNSWHPTTKKITYWFPALFSLGLIVSILLYFINFKWLLPVYTLYFIIAFILALITTKSLSVSILSIVAIGIQFFGYGYGFLRSTYAISILNKEPEKYFPQLFFKSNDKKNKI</sequence>
<dbReference type="Pfam" id="PF00535">
    <property type="entry name" value="Glycos_transf_2"/>
    <property type="match status" value="1"/>
</dbReference>
<accession>A0A1E5SHZ8</accession>
<evidence type="ECO:0000313" key="3">
    <source>
        <dbReference type="EMBL" id="OEJ98749.1"/>
    </source>
</evidence>
<evidence type="ECO:0000256" key="1">
    <source>
        <dbReference type="SAM" id="Phobius"/>
    </source>
</evidence>
<reference evidence="3 4" key="1">
    <citation type="submission" date="2016-05" db="EMBL/GenBank/DDBJ databases">
        <title>Draft Genome Sequence of Algibacter sp. Strain SK-16 Isolated from the Surface Water of Aburatsubo Inlet.</title>
        <authorList>
            <person name="Wong S.-K."/>
            <person name="Yoshizawa S."/>
            <person name="Nakajima Y."/>
            <person name="Ogura Y."/>
            <person name="Tetsuya H."/>
            <person name="Hamasaki K."/>
        </authorList>
    </citation>
    <scope>NUCLEOTIDE SEQUENCE [LARGE SCALE GENOMIC DNA]</scope>
    <source>
        <strain evidence="3 4">SK-16</strain>
    </source>
</reference>
<feature type="transmembrane region" description="Helical" evidence="1">
    <location>
        <begin position="267"/>
        <end position="284"/>
    </location>
</feature>
<dbReference type="OrthoDB" id="9813550at2"/>
<keyword evidence="1" id="KW-1133">Transmembrane helix</keyword>
<dbReference type="AlphaFoldDB" id="A0A1E5SHZ8"/>
<keyword evidence="3" id="KW-0808">Transferase</keyword>
<dbReference type="PANTHER" id="PTHR22916:SF64">
    <property type="entry name" value="TRANSFERASE, PUTATIVE-RELATED"/>
    <property type="match status" value="1"/>
</dbReference>
<keyword evidence="4" id="KW-1185">Reference proteome</keyword>
<evidence type="ECO:0000259" key="2">
    <source>
        <dbReference type="Pfam" id="PF00535"/>
    </source>
</evidence>
<keyword evidence="1" id="KW-0812">Transmembrane</keyword>
<feature type="transmembrane region" description="Helical" evidence="1">
    <location>
        <begin position="240"/>
        <end position="260"/>
    </location>
</feature>